<comment type="subcellular location">
    <subcellularLocation>
        <location evidence="2">Nucleus</location>
    </subcellularLocation>
</comment>
<dbReference type="PANTHER" id="PTHR14140:SF27">
    <property type="entry name" value="OS04G0289800 PROTEIN"/>
    <property type="match status" value="1"/>
</dbReference>
<evidence type="ECO:0000256" key="1">
    <source>
        <dbReference type="ARBA" id="ARBA00023242"/>
    </source>
</evidence>
<name>A0AAD8EFZ2_DIPPU</name>
<evidence type="ECO:0000313" key="5">
    <source>
        <dbReference type="EMBL" id="KAJ9589120.1"/>
    </source>
</evidence>
<protein>
    <recommendedName>
        <fullName evidence="4">YDG domain-containing protein</fullName>
    </recommendedName>
</protein>
<feature type="compositionally biased region" description="Low complexity" evidence="3">
    <location>
        <begin position="210"/>
        <end position="224"/>
    </location>
</feature>
<dbReference type="PANTHER" id="PTHR14140">
    <property type="entry name" value="E3 UBIQUITIN-PROTEIN LIGASE UHRF-RELATED"/>
    <property type="match status" value="1"/>
</dbReference>
<feature type="region of interest" description="Disordered" evidence="3">
    <location>
        <begin position="210"/>
        <end position="260"/>
    </location>
</feature>
<dbReference type="InterPro" id="IPR003105">
    <property type="entry name" value="SRA_YDG"/>
</dbReference>
<keyword evidence="1 2" id="KW-0539">Nucleus</keyword>
<feature type="non-terminal residue" evidence="5">
    <location>
        <position position="1"/>
    </location>
</feature>
<accession>A0AAD8EFZ2</accession>
<dbReference type="Gene3D" id="2.30.280.10">
    <property type="entry name" value="SRA-YDG"/>
    <property type="match status" value="1"/>
</dbReference>
<gene>
    <name evidence="5" type="ORF">L9F63_017579</name>
</gene>
<evidence type="ECO:0000256" key="2">
    <source>
        <dbReference type="PROSITE-ProRule" id="PRU00358"/>
    </source>
</evidence>
<dbReference type="Pfam" id="PF02182">
    <property type="entry name" value="SAD_SRA"/>
    <property type="match status" value="1"/>
</dbReference>
<dbReference type="InterPro" id="IPR036987">
    <property type="entry name" value="SRA-YDG_sf"/>
</dbReference>
<dbReference type="InterPro" id="IPR045134">
    <property type="entry name" value="UHRF1/2-like"/>
</dbReference>
<dbReference type="GO" id="GO:0016567">
    <property type="term" value="P:protein ubiquitination"/>
    <property type="evidence" value="ECO:0007669"/>
    <property type="project" value="TreeGrafter"/>
</dbReference>
<evidence type="ECO:0000313" key="6">
    <source>
        <dbReference type="Proteomes" id="UP001233999"/>
    </source>
</evidence>
<dbReference type="PROSITE" id="PS51015">
    <property type="entry name" value="YDG"/>
    <property type="match status" value="1"/>
</dbReference>
<reference evidence="5" key="1">
    <citation type="journal article" date="2023" name="IScience">
        <title>Live-bearing cockroach genome reveals convergent evolutionary mechanisms linked to viviparity in insects and beyond.</title>
        <authorList>
            <person name="Fouks B."/>
            <person name="Harrison M.C."/>
            <person name="Mikhailova A.A."/>
            <person name="Marchal E."/>
            <person name="English S."/>
            <person name="Carruthers M."/>
            <person name="Jennings E.C."/>
            <person name="Chiamaka E.L."/>
            <person name="Frigard R.A."/>
            <person name="Pippel M."/>
            <person name="Attardo G.M."/>
            <person name="Benoit J.B."/>
            <person name="Bornberg-Bauer E."/>
            <person name="Tobe S.S."/>
        </authorList>
    </citation>
    <scope>NUCLEOTIDE SEQUENCE</scope>
    <source>
        <strain evidence="5">Stay&amp;Tobe</strain>
    </source>
</reference>
<comment type="caution">
    <text evidence="5">The sequence shown here is derived from an EMBL/GenBank/DDBJ whole genome shotgun (WGS) entry which is preliminary data.</text>
</comment>
<dbReference type="SUPFAM" id="SSF88697">
    <property type="entry name" value="PUA domain-like"/>
    <property type="match status" value="1"/>
</dbReference>
<feature type="domain" description="YDG" evidence="4">
    <location>
        <begin position="1"/>
        <end position="68"/>
    </location>
</feature>
<dbReference type="GO" id="GO:0044027">
    <property type="term" value="P:negative regulation of gene expression via chromosomal CpG island methylation"/>
    <property type="evidence" value="ECO:0007669"/>
    <property type="project" value="TreeGrafter"/>
</dbReference>
<dbReference type="InterPro" id="IPR015947">
    <property type="entry name" value="PUA-like_sf"/>
</dbReference>
<dbReference type="AlphaFoldDB" id="A0AAD8EFZ2"/>
<evidence type="ECO:0000259" key="4">
    <source>
        <dbReference type="PROSITE" id="PS51015"/>
    </source>
</evidence>
<keyword evidence="6" id="KW-1185">Reference proteome</keyword>
<proteinExistence type="predicted"/>
<feature type="region of interest" description="Disordered" evidence="3">
    <location>
        <begin position="395"/>
        <end position="455"/>
    </location>
</feature>
<organism evidence="5 6">
    <name type="scientific">Diploptera punctata</name>
    <name type="common">Pacific beetle cockroach</name>
    <dbReference type="NCBI Taxonomy" id="6984"/>
    <lineage>
        <taxon>Eukaryota</taxon>
        <taxon>Metazoa</taxon>
        <taxon>Ecdysozoa</taxon>
        <taxon>Arthropoda</taxon>
        <taxon>Hexapoda</taxon>
        <taxon>Insecta</taxon>
        <taxon>Pterygota</taxon>
        <taxon>Neoptera</taxon>
        <taxon>Polyneoptera</taxon>
        <taxon>Dictyoptera</taxon>
        <taxon>Blattodea</taxon>
        <taxon>Blaberoidea</taxon>
        <taxon>Blaberidae</taxon>
        <taxon>Diplopterinae</taxon>
        <taxon>Diploptera</taxon>
    </lineage>
</organism>
<dbReference type="GO" id="GO:0061630">
    <property type="term" value="F:ubiquitin protein ligase activity"/>
    <property type="evidence" value="ECO:0007669"/>
    <property type="project" value="TreeGrafter"/>
</dbReference>
<dbReference type="EMBL" id="JASPKZ010005275">
    <property type="protein sequence ID" value="KAJ9589120.1"/>
    <property type="molecule type" value="Genomic_DNA"/>
</dbReference>
<feature type="compositionally biased region" description="Polar residues" evidence="3">
    <location>
        <begin position="237"/>
        <end position="260"/>
    </location>
</feature>
<dbReference type="Proteomes" id="UP001233999">
    <property type="component" value="Unassembled WGS sequence"/>
</dbReference>
<sequence length="690" mass="78515">SAPENLRLNLSKNYDTGNPVRIVRSADLRSPFAANKGFRYDGLYIVRKLSKFISDDGRCNIVKYTLKRRENQSIAPWKKKVSKSNNPFLIKKLEEYKTKSEEKCRDIDSAYKSSRVDIHSCMKRESSPLKKHVTFKDKLPMNDTKKCSFKTHLPEITKKVYNPVYKSTSNSSMNGSFTKLNKMSSVKKFSPEKNPPTSVHSETTEISQIIEENSSENNCKSSKSLDSVREVQDSDENASPTSKIVSTIQDDTTMESGNKRLNSCNQKNVIHARLNSVQENTEDTVITNKSELNEKVKSQEINNVDCLEIPDENSKVQRPICSLNEETEGSSKHNLLQIKSNENVTSLIGVDKLQSKEENPLTELHGNDSSSGIDFGTSVNSLCLQLSQIESKHKSYPKYKLPSTQRKTPEKKQDLEENRNIPVKDPNTKKRRTVPDVDSSDRKKRKYKEKQVNSQITSSGAQCSKNLVHVMNPINCNSAGEEMKSCMTNVQELEEISNDNISCDTQVYKESKTNNECILDCGKNCSSVLNEQNLMLKSEKLLPTVTLTRLSNEHIKKISSAKKNVNLKQMSRKRKLISDYVKESKKLSECHVVLKRLEMPYVREMETDESDSWFGWQVHMVSLKSCDSDLTTISESSAQTQIINNENAIVETQVETNSVPVEPTHDEHWKGWKIIDVYIDNEKNGWFCGW</sequence>
<reference evidence="5" key="2">
    <citation type="submission" date="2023-05" db="EMBL/GenBank/DDBJ databases">
        <authorList>
            <person name="Fouks B."/>
        </authorList>
    </citation>
    <scope>NUCLEOTIDE SEQUENCE</scope>
    <source>
        <strain evidence="5">Stay&amp;Tobe</strain>
        <tissue evidence="5">Testes</tissue>
    </source>
</reference>
<feature type="compositionally biased region" description="Basic and acidic residues" evidence="3">
    <location>
        <begin position="407"/>
        <end position="419"/>
    </location>
</feature>
<dbReference type="GO" id="GO:0005634">
    <property type="term" value="C:nucleus"/>
    <property type="evidence" value="ECO:0007669"/>
    <property type="project" value="UniProtKB-SubCell"/>
</dbReference>
<evidence type="ECO:0000256" key="3">
    <source>
        <dbReference type="SAM" id="MobiDB-lite"/>
    </source>
</evidence>